<accession>A0A5B8NRX8</accession>
<protein>
    <recommendedName>
        <fullName evidence="4">Type II toxin-antitoxin system VapC family toxin</fullName>
    </recommendedName>
</protein>
<gene>
    <name evidence="1" type="ORF">FRE64_17245</name>
    <name evidence="2" type="ORF">FRE64_17330</name>
</gene>
<dbReference type="InterPro" id="IPR029060">
    <property type="entry name" value="PIN-like_dom_sf"/>
</dbReference>
<dbReference type="RefSeq" id="WP_146297672.1">
    <property type="nucleotide sequence ID" value="NZ_CP042330.1"/>
</dbReference>
<geneLocation type="plasmid" evidence="3">
    <name>peu4</name>
</geneLocation>
<proteinExistence type="predicted"/>
<dbReference type="EMBL" id="CP042330">
    <property type="protein sequence ID" value="QDZ41707.1"/>
    <property type="molecule type" value="Genomic_DNA"/>
</dbReference>
<geneLocation type="plasmid" evidence="1">
    <name>pEu4</name>
</geneLocation>
<keyword evidence="3" id="KW-1185">Reference proteome</keyword>
<evidence type="ECO:0000313" key="1">
    <source>
        <dbReference type="EMBL" id="QDZ41707.1"/>
    </source>
</evidence>
<evidence type="ECO:0000313" key="2">
    <source>
        <dbReference type="EMBL" id="QDZ41723.1"/>
    </source>
</evidence>
<evidence type="ECO:0008006" key="4">
    <source>
        <dbReference type="Google" id="ProtNLM"/>
    </source>
</evidence>
<dbReference type="AlphaFoldDB" id="A0A5B8NRX8"/>
<dbReference type="SUPFAM" id="SSF88723">
    <property type="entry name" value="PIN domain-like"/>
    <property type="match status" value="1"/>
</dbReference>
<dbReference type="Proteomes" id="UP000318453">
    <property type="component" value="Plasmid pEu4"/>
</dbReference>
<reference evidence="1" key="1">
    <citation type="submission" date="2019-08" db="EMBL/GenBank/DDBJ databases">
        <title>Carotenoids and Carotenoid Binding Proteins in the Halophilic Cyanobacterium Euhalothece sp. ZM00.</title>
        <authorList>
            <person name="Cho S.M."/>
            <person name="Song J.Y."/>
            <person name="Park Y.-I."/>
        </authorList>
    </citation>
    <scope>NUCLEOTIDE SEQUENCE [LARGE SCALE GENOMIC DNA]</scope>
    <source>
        <strain evidence="1">Z-M001</strain>
        <plasmid evidence="1">pEu4</plasmid>
    </source>
</reference>
<dbReference type="KEGG" id="enn:FRE64_17330"/>
<sequence length="64" mass="7272">MVPFELADIQSAIELVSSTPQWKGTLQDASIVILTRTLNCPVWTLDYRDLSRFNDLEFWTPATG</sequence>
<organism evidence="1 3">
    <name type="scientific">Euhalothece natronophila Z-M001</name>
    <dbReference type="NCBI Taxonomy" id="522448"/>
    <lineage>
        <taxon>Bacteria</taxon>
        <taxon>Bacillati</taxon>
        <taxon>Cyanobacteriota</taxon>
        <taxon>Cyanophyceae</taxon>
        <taxon>Oscillatoriophycideae</taxon>
        <taxon>Chroococcales</taxon>
        <taxon>Halothecacae</taxon>
        <taxon>Halothece cluster</taxon>
        <taxon>Euhalothece</taxon>
    </lineage>
</organism>
<keyword evidence="1" id="KW-0614">Plasmid</keyword>
<dbReference type="KEGG" id="enn:FRE64_17245"/>
<dbReference type="EMBL" id="CP042330">
    <property type="protein sequence ID" value="QDZ41723.1"/>
    <property type="molecule type" value="Genomic_DNA"/>
</dbReference>
<evidence type="ECO:0000313" key="3">
    <source>
        <dbReference type="Proteomes" id="UP000318453"/>
    </source>
</evidence>
<name>A0A5B8NRX8_9CHRO</name>